<proteinExistence type="predicted"/>
<gene>
    <name evidence="1" type="ORF">E2C01_063452</name>
</gene>
<comment type="caution">
    <text evidence="1">The sequence shown here is derived from an EMBL/GenBank/DDBJ whole genome shotgun (WGS) entry which is preliminary data.</text>
</comment>
<protein>
    <submittedName>
        <fullName evidence="1">Uncharacterized protein</fullName>
    </submittedName>
</protein>
<dbReference type="AlphaFoldDB" id="A0A5B7HI67"/>
<reference evidence="1 2" key="1">
    <citation type="submission" date="2019-05" db="EMBL/GenBank/DDBJ databases">
        <title>Another draft genome of Portunus trituberculatus and its Hox gene families provides insights of decapod evolution.</title>
        <authorList>
            <person name="Jeong J.-H."/>
            <person name="Song I."/>
            <person name="Kim S."/>
            <person name="Choi T."/>
            <person name="Kim D."/>
            <person name="Ryu S."/>
            <person name="Kim W."/>
        </authorList>
    </citation>
    <scope>NUCLEOTIDE SEQUENCE [LARGE SCALE GENOMIC DNA]</scope>
    <source>
        <tissue evidence="1">Muscle</tissue>
    </source>
</reference>
<sequence>MDKKRKVSMLSRMITSLAFEINNNEITKRFKIKTLARSKPRVHACSRHHKAAVTIASRTTIKESHEWSQTTPNEEILRGCGTNC</sequence>
<name>A0A5B7HI67_PORTR</name>
<accession>A0A5B7HI67</accession>
<keyword evidence="2" id="KW-1185">Reference proteome</keyword>
<evidence type="ECO:0000313" key="2">
    <source>
        <dbReference type="Proteomes" id="UP000324222"/>
    </source>
</evidence>
<dbReference type="Proteomes" id="UP000324222">
    <property type="component" value="Unassembled WGS sequence"/>
</dbReference>
<dbReference type="EMBL" id="VSRR010029081">
    <property type="protein sequence ID" value="MPC69235.1"/>
    <property type="molecule type" value="Genomic_DNA"/>
</dbReference>
<evidence type="ECO:0000313" key="1">
    <source>
        <dbReference type="EMBL" id="MPC69235.1"/>
    </source>
</evidence>
<organism evidence="1 2">
    <name type="scientific">Portunus trituberculatus</name>
    <name type="common">Swimming crab</name>
    <name type="synonym">Neptunus trituberculatus</name>
    <dbReference type="NCBI Taxonomy" id="210409"/>
    <lineage>
        <taxon>Eukaryota</taxon>
        <taxon>Metazoa</taxon>
        <taxon>Ecdysozoa</taxon>
        <taxon>Arthropoda</taxon>
        <taxon>Crustacea</taxon>
        <taxon>Multicrustacea</taxon>
        <taxon>Malacostraca</taxon>
        <taxon>Eumalacostraca</taxon>
        <taxon>Eucarida</taxon>
        <taxon>Decapoda</taxon>
        <taxon>Pleocyemata</taxon>
        <taxon>Brachyura</taxon>
        <taxon>Eubrachyura</taxon>
        <taxon>Portunoidea</taxon>
        <taxon>Portunidae</taxon>
        <taxon>Portuninae</taxon>
        <taxon>Portunus</taxon>
    </lineage>
</organism>